<gene>
    <name evidence="3" type="ORF">J2Z56_002447</name>
    <name evidence="4" type="ORF">J2Z57_002522</name>
</gene>
<dbReference type="PANTHER" id="PTHR30273:SF2">
    <property type="entry name" value="PROTEIN FECR"/>
    <property type="match status" value="1"/>
</dbReference>
<reference evidence="3" key="1">
    <citation type="submission" date="2021-03" db="EMBL/GenBank/DDBJ databases">
        <title>Genomic Encyclopedia of Type Strains, Phase IV (KMG-IV): sequencing the most valuable type-strain genomes for metagenomic binning, comparative biology and taxonomic classification.</title>
        <authorList>
            <person name="Goeker M."/>
        </authorList>
    </citation>
    <scope>NUCLEOTIDE SEQUENCE</scope>
    <source>
        <strain evidence="3">DSM 15523</strain>
        <strain evidence="4 6">DSM 16476</strain>
    </source>
</reference>
<dbReference type="AlphaFoldDB" id="A0A9X0YKM2"/>
<dbReference type="Proteomes" id="UP001138672">
    <property type="component" value="Unassembled WGS sequence"/>
</dbReference>
<evidence type="ECO:0000313" key="4">
    <source>
        <dbReference type="EMBL" id="MDQ0336070.1"/>
    </source>
</evidence>
<feature type="domain" description="FecR protein" evidence="2">
    <location>
        <begin position="109"/>
        <end position="201"/>
    </location>
</feature>
<evidence type="ECO:0000256" key="1">
    <source>
        <dbReference type="SAM" id="Phobius"/>
    </source>
</evidence>
<comment type="caution">
    <text evidence="3">The sequence shown here is derived from an EMBL/GenBank/DDBJ whole genome shotgun (WGS) entry which is preliminary data.</text>
</comment>
<dbReference type="PANTHER" id="PTHR30273">
    <property type="entry name" value="PERIPLASMIC SIGNAL SENSOR AND SIGMA FACTOR ACTIVATOR FECR-RELATED"/>
    <property type="match status" value="1"/>
</dbReference>
<dbReference type="Pfam" id="PF04773">
    <property type="entry name" value="FecR"/>
    <property type="match status" value="1"/>
</dbReference>
<keyword evidence="1" id="KW-1133">Transmembrane helix</keyword>
<feature type="transmembrane region" description="Helical" evidence="1">
    <location>
        <begin position="71"/>
        <end position="93"/>
    </location>
</feature>
<name>A0A9X0YKM2_9FLAO</name>
<proteinExistence type="predicted"/>
<evidence type="ECO:0000313" key="5">
    <source>
        <dbReference type="Proteomes" id="UP001138672"/>
    </source>
</evidence>
<dbReference type="Gene3D" id="2.60.120.1440">
    <property type="match status" value="1"/>
</dbReference>
<evidence type="ECO:0000259" key="2">
    <source>
        <dbReference type="Pfam" id="PF04773"/>
    </source>
</evidence>
<dbReference type="InterPro" id="IPR012373">
    <property type="entry name" value="Ferrdict_sens_TM"/>
</dbReference>
<dbReference type="EMBL" id="JAGGJQ010000007">
    <property type="protein sequence ID" value="MBP1840517.1"/>
    <property type="molecule type" value="Genomic_DNA"/>
</dbReference>
<dbReference type="InterPro" id="IPR006860">
    <property type="entry name" value="FecR"/>
</dbReference>
<organism evidence="3 5">
    <name type="scientific">Formosa algae</name>
    <dbReference type="NCBI Taxonomy" id="225843"/>
    <lineage>
        <taxon>Bacteria</taxon>
        <taxon>Pseudomonadati</taxon>
        <taxon>Bacteroidota</taxon>
        <taxon>Flavobacteriia</taxon>
        <taxon>Flavobacteriales</taxon>
        <taxon>Flavobacteriaceae</taxon>
        <taxon>Formosa</taxon>
    </lineage>
</organism>
<sequence>MTEQHFKRILKRYENGTATAEEIADVEAFFEAMHASGEPARTFKLDLGLKNKLYAGIAQHTTAKSKSKFRWTWGIAASLIVLLGVSLFTLFNYTDTFSGAFQMQEDALTIHTQAGEQKRIVLADGSTVILNENSALNYPQTFQDSTRMVSLEGQAFFEVTKNPEHPFIVKSGGLSTKVLGTSFNIIERDTIIEVMVSTGLVNVTSASEGVYLKPNQKVTYTQKTATLTKATVNAELNNLWWKGEVVLEQVQIQELAVALEHIYQIPFQITDARVADMYLYSLRLRQDEPLDDLITRINFINEVHLIKHDHMIDITTH</sequence>
<dbReference type="GO" id="GO:0016989">
    <property type="term" value="F:sigma factor antagonist activity"/>
    <property type="evidence" value="ECO:0007669"/>
    <property type="project" value="TreeGrafter"/>
</dbReference>
<keyword evidence="6" id="KW-1185">Reference proteome</keyword>
<evidence type="ECO:0000313" key="3">
    <source>
        <dbReference type="EMBL" id="MBP1840517.1"/>
    </source>
</evidence>
<dbReference type="OrthoDB" id="704021at2"/>
<keyword evidence="1" id="KW-0472">Membrane</keyword>
<protein>
    <submittedName>
        <fullName evidence="3">Ferric-dicitrate binding protein FerR (Iron transport regulator)</fullName>
    </submittedName>
</protein>
<keyword evidence="1" id="KW-0812">Transmembrane</keyword>
<dbReference type="EMBL" id="JAUSUU010000007">
    <property type="protein sequence ID" value="MDQ0336070.1"/>
    <property type="molecule type" value="Genomic_DNA"/>
</dbReference>
<evidence type="ECO:0000313" key="6">
    <source>
        <dbReference type="Proteomes" id="UP001231587"/>
    </source>
</evidence>
<dbReference type="PIRSF" id="PIRSF018266">
    <property type="entry name" value="FecR"/>
    <property type="match status" value="1"/>
</dbReference>
<dbReference type="Proteomes" id="UP001231587">
    <property type="component" value="Unassembled WGS sequence"/>
</dbReference>
<dbReference type="RefSeq" id="WP_057779858.1">
    <property type="nucleotide sequence ID" value="NZ_JAGGJQ010000007.1"/>
</dbReference>
<accession>A0A9X0YKM2</accession>